<evidence type="ECO:0000256" key="1">
    <source>
        <dbReference type="SAM" id="MobiDB-lite"/>
    </source>
</evidence>
<dbReference type="eggNOG" id="COG0507">
    <property type="taxonomic scope" value="Bacteria"/>
</dbReference>
<dbReference type="Gene3D" id="3.40.50.300">
    <property type="entry name" value="P-loop containing nucleotide triphosphate hydrolases"/>
    <property type="match status" value="1"/>
</dbReference>
<proteinExistence type="predicted"/>
<evidence type="ECO:0000313" key="2">
    <source>
        <dbReference type="EMBL" id="ADU49578.1"/>
    </source>
</evidence>
<evidence type="ECO:0000313" key="3">
    <source>
        <dbReference type="Proteomes" id="UP000008914"/>
    </source>
</evidence>
<dbReference type="STRING" id="710696.Intca_3092"/>
<feature type="region of interest" description="Disordered" evidence="1">
    <location>
        <begin position="463"/>
        <end position="482"/>
    </location>
</feature>
<dbReference type="KEGG" id="ica:Intca_3092"/>
<organism evidence="2 3">
    <name type="scientific">Intrasporangium calvum (strain ATCC 23552 / DSM 43043 / JCM 3097 / NBRC 12989 / NCIMB 10167 / NRRL B-3866 / 7 KIP)</name>
    <dbReference type="NCBI Taxonomy" id="710696"/>
    <lineage>
        <taxon>Bacteria</taxon>
        <taxon>Bacillati</taxon>
        <taxon>Actinomycetota</taxon>
        <taxon>Actinomycetes</taxon>
        <taxon>Micrococcales</taxon>
        <taxon>Intrasporangiaceae</taxon>
        <taxon>Intrasporangium</taxon>
    </lineage>
</organism>
<dbReference type="Proteomes" id="UP000008914">
    <property type="component" value="Chromosome"/>
</dbReference>
<sequence>MTSTDTRLVFLPPASPAEAALHHASAAAGNVEATTQAIATLAGTLMGTAAYARILLRAAAGAGKSYALKRMVEDALQHPRCARVAVTAFANKQVYPLAESLGKQLGRDQVCIIVSRQRAAEVSDSLMKSATVVFGFASLPSSAKVFLMTSHMLERAGWPIKDKLGAGGDGEHPFDVLFVDEAWQLPLHRYRKVDRFAPVVVGVGDVGQLPPIDPGQNPWRGDPGYNPYRAWPTSYTTDDATWSIDLPAVWRPTAAQLPLWRAFYSDWDELNCVAGPGDRSIELGEALSGEARQVWEQVATGVPALLEVDGLDEAEAADIDLPLLRVVEGLLDDLLGAGFRLWKRTPDDTGMPVGEETISSSSPAGDPLIAVLATRNQAVDDATEMVERLITKYDVPEGVIVASTVDSWQGQTNGITVAIHPLSGASALDEFNSAFGRLAVTCTRATHGLLMLSRSELDGLLSTAPARPGTPLGEPGTRELPRQTHQRILGAFARGRMNHTKGRPTATVATAQSPA</sequence>
<dbReference type="HOGENOM" id="CLU_539497_0_0_11"/>
<reference evidence="2 3" key="1">
    <citation type="journal article" date="2010" name="Stand. Genomic Sci.">
        <title>Complete genome sequence of Intrasporangium calvum type strain (7 KIP).</title>
        <authorList>
            <person name="Del Rio T.G."/>
            <person name="Chertkov O."/>
            <person name="Yasawong M."/>
            <person name="Lucas S."/>
            <person name="Deshpande S."/>
            <person name="Cheng J.F."/>
            <person name="Detter C."/>
            <person name="Tapia R."/>
            <person name="Han C."/>
            <person name="Goodwin L."/>
            <person name="Pitluck S."/>
            <person name="Liolios K."/>
            <person name="Ivanova N."/>
            <person name="Mavromatis K."/>
            <person name="Pati A."/>
            <person name="Chen A."/>
            <person name="Palaniappan K."/>
            <person name="Land M."/>
            <person name="Hauser L."/>
            <person name="Chang Y.J."/>
            <person name="Jeffries C.D."/>
            <person name="Rohde M."/>
            <person name="Pukall R."/>
            <person name="Sikorski J."/>
            <person name="Goker M."/>
            <person name="Woyke T."/>
            <person name="Bristow J."/>
            <person name="Eisen J.A."/>
            <person name="Markowitz V."/>
            <person name="Hugenholtz P."/>
            <person name="Kyrpides N.C."/>
            <person name="Klenk H.P."/>
            <person name="Lapidus A."/>
        </authorList>
    </citation>
    <scope>NUCLEOTIDE SEQUENCE [LARGE SCALE GENOMIC DNA]</scope>
    <source>
        <strain evidence="3">ATCC 23552 / DSM 43043 / JCM 3097 / NBRC 12989 / 7 KIP</strain>
    </source>
</reference>
<feature type="region of interest" description="Disordered" evidence="1">
    <location>
        <begin position="496"/>
        <end position="515"/>
    </location>
</feature>
<protein>
    <recommendedName>
        <fullName evidence="4">AAA domain-containing protein</fullName>
    </recommendedName>
</protein>
<dbReference type="RefSeq" id="WP_013493890.1">
    <property type="nucleotide sequence ID" value="NC_014830.1"/>
</dbReference>
<dbReference type="SUPFAM" id="SSF52540">
    <property type="entry name" value="P-loop containing nucleoside triphosphate hydrolases"/>
    <property type="match status" value="1"/>
</dbReference>
<dbReference type="InterPro" id="IPR027417">
    <property type="entry name" value="P-loop_NTPase"/>
</dbReference>
<accession>E6SC38</accession>
<evidence type="ECO:0008006" key="4">
    <source>
        <dbReference type="Google" id="ProtNLM"/>
    </source>
</evidence>
<dbReference type="AlphaFoldDB" id="E6SC38"/>
<name>E6SC38_INTC7</name>
<dbReference type="EMBL" id="CP002343">
    <property type="protein sequence ID" value="ADU49578.1"/>
    <property type="molecule type" value="Genomic_DNA"/>
</dbReference>
<keyword evidence="3" id="KW-1185">Reference proteome</keyword>
<dbReference type="OrthoDB" id="3759899at2"/>
<gene>
    <name evidence="2" type="ordered locus">Intca_3092</name>
</gene>